<evidence type="ECO:0008006" key="4">
    <source>
        <dbReference type="Google" id="ProtNLM"/>
    </source>
</evidence>
<feature type="region of interest" description="Disordered" evidence="1">
    <location>
        <begin position="159"/>
        <end position="189"/>
    </location>
</feature>
<proteinExistence type="predicted"/>
<reference evidence="3" key="1">
    <citation type="journal article" date="2020" name="mSystems">
        <title>Genome- and Community-Level Interaction Insights into Carbon Utilization and Element Cycling Functions of Hydrothermarchaeota in Hydrothermal Sediment.</title>
        <authorList>
            <person name="Zhou Z."/>
            <person name="Liu Y."/>
            <person name="Xu W."/>
            <person name="Pan J."/>
            <person name="Luo Z.H."/>
            <person name="Li M."/>
        </authorList>
    </citation>
    <scope>NUCLEOTIDE SEQUENCE [LARGE SCALE GENOMIC DNA]</scope>
    <source>
        <strain evidence="3">SpSt-508</strain>
    </source>
</reference>
<keyword evidence="2" id="KW-0472">Membrane</keyword>
<evidence type="ECO:0000256" key="1">
    <source>
        <dbReference type="SAM" id="MobiDB-lite"/>
    </source>
</evidence>
<dbReference type="EMBL" id="DSVQ01000018">
    <property type="protein sequence ID" value="HGT40635.1"/>
    <property type="molecule type" value="Genomic_DNA"/>
</dbReference>
<evidence type="ECO:0000313" key="3">
    <source>
        <dbReference type="EMBL" id="HGT40635.1"/>
    </source>
</evidence>
<protein>
    <recommendedName>
        <fullName evidence="4">Zf-HC2 domain-containing protein</fullName>
    </recommendedName>
</protein>
<evidence type="ECO:0000256" key="2">
    <source>
        <dbReference type="SAM" id="Phobius"/>
    </source>
</evidence>
<dbReference type="AlphaFoldDB" id="A0A7C4LMT9"/>
<sequence length="220" mass="23297">MNCTDFEAWLLATSDVRQRTLSAEAEEHQAQCAACRGRWQAEALLDEAIQAWKSAPLPKFGAATDSSPMTARISAGMRSPRQKQLGWGSSLALATACLVLVMASWRLAFQPEAKRSPSVATAADAVVPLSESVSTLFAGLQAAPPSVVAEAARRMEQLPVLPKAAGRPEATESTPPPMPGTTTDPSAVVPSWWPLGDPIRDKVHAAFGFLENALPLPLSG</sequence>
<keyword evidence="2" id="KW-1133">Transmembrane helix</keyword>
<name>A0A7C4LMT9_9PLAN</name>
<feature type="transmembrane region" description="Helical" evidence="2">
    <location>
        <begin position="85"/>
        <end position="108"/>
    </location>
</feature>
<comment type="caution">
    <text evidence="3">The sequence shown here is derived from an EMBL/GenBank/DDBJ whole genome shotgun (WGS) entry which is preliminary data.</text>
</comment>
<accession>A0A7C4LMT9</accession>
<organism evidence="3">
    <name type="scientific">Schlesneria paludicola</name>
    <dbReference type="NCBI Taxonomy" id="360056"/>
    <lineage>
        <taxon>Bacteria</taxon>
        <taxon>Pseudomonadati</taxon>
        <taxon>Planctomycetota</taxon>
        <taxon>Planctomycetia</taxon>
        <taxon>Planctomycetales</taxon>
        <taxon>Planctomycetaceae</taxon>
        <taxon>Schlesneria</taxon>
    </lineage>
</organism>
<keyword evidence="2" id="KW-0812">Transmembrane</keyword>
<gene>
    <name evidence="3" type="ORF">ENS64_15435</name>
</gene>